<evidence type="ECO:0000256" key="4">
    <source>
        <dbReference type="SAM" id="SignalP"/>
    </source>
</evidence>
<feature type="compositionally biased region" description="Basic and acidic residues" evidence="3">
    <location>
        <begin position="611"/>
        <end position="628"/>
    </location>
</feature>
<dbReference type="Proteomes" id="UP000000343">
    <property type="component" value="Chromosome"/>
</dbReference>
<dbReference type="InterPro" id="IPR000297">
    <property type="entry name" value="PPIase_PpiC"/>
</dbReference>
<dbReference type="PANTHER" id="PTHR47245:SF2">
    <property type="entry name" value="PEPTIDYL-PROLYL CIS-TRANS ISOMERASE HP_0175-RELATED"/>
    <property type="match status" value="1"/>
</dbReference>
<dbReference type="InterPro" id="IPR046357">
    <property type="entry name" value="PPIase_dom_sf"/>
</dbReference>
<dbReference type="PaxDb" id="1198114-AciX9_1118"/>
<keyword evidence="7" id="KW-1185">Reference proteome</keyword>
<accession>E8X3J0</accession>
<feature type="signal peptide" evidence="4">
    <location>
        <begin position="1"/>
        <end position="31"/>
    </location>
</feature>
<organism evidence="7">
    <name type="scientific">Granulicella tundricola (strain ATCC BAA-1859 / DSM 23138 / MP5ACTX9)</name>
    <dbReference type="NCBI Taxonomy" id="1198114"/>
    <lineage>
        <taxon>Bacteria</taxon>
        <taxon>Pseudomonadati</taxon>
        <taxon>Acidobacteriota</taxon>
        <taxon>Terriglobia</taxon>
        <taxon>Terriglobales</taxon>
        <taxon>Acidobacteriaceae</taxon>
        <taxon>Granulicella</taxon>
    </lineage>
</organism>
<keyword evidence="2" id="KW-0697">Rotamase</keyword>
<feature type="domain" description="PpiC" evidence="5">
    <location>
        <begin position="217"/>
        <end position="318"/>
    </location>
</feature>
<gene>
    <name evidence="6" type="ordered locus">AciX9_1118</name>
</gene>
<keyword evidence="2 6" id="KW-0413">Isomerase</keyword>
<dbReference type="Gene3D" id="1.10.4030.10">
    <property type="entry name" value="Porin chaperone SurA, peptide-binding domain"/>
    <property type="match status" value="1"/>
</dbReference>
<dbReference type="HOGENOM" id="CLU_430707_0_0_0"/>
<dbReference type="Pfam" id="PF09312">
    <property type="entry name" value="SurA_N"/>
    <property type="match status" value="1"/>
</dbReference>
<dbReference type="PROSITE" id="PS01096">
    <property type="entry name" value="PPIC_PPIASE_1"/>
    <property type="match status" value="1"/>
</dbReference>
<dbReference type="InterPro" id="IPR027304">
    <property type="entry name" value="Trigger_fact/SurA_dom_sf"/>
</dbReference>
<dbReference type="EMBL" id="CP002480">
    <property type="protein sequence ID" value="ADW68181.1"/>
    <property type="molecule type" value="Genomic_DNA"/>
</dbReference>
<keyword evidence="1" id="KW-0574">Periplasm</keyword>
<dbReference type="Pfam" id="PF00639">
    <property type="entry name" value="Rotamase"/>
    <property type="match status" value="1"/>
</dbReference>
<feature type="region of interest" description="Disordered" evidence="3">
    <location>
        <begin position="86"/>
        <end position="108"/>
    </location>
</feature>
<dbReference type="InterPro" id="IPR015391">
    <property type="entry name" value="SurA_N"/>
</dbReference>
<evidence type="ECO:0000313" key="6">
    <source>
        <dbReference type="EMBL" id="ADW68181.1"/>
    </source>
</evidence>
<evidence type="ECO:0000256" key="3">
    <source>
        <dbReference type="SAM" id="MobiDB-lite"/>
    </source>
</evidence>
<proteinExistence type="predicted"/>
<dbReference type="InterPro" id="IPR050245">
    <property type="entry name" value="PrsA_foldase"/>
</dbReference>
<evidence type="ECO:0000256" key="2">
    <source>
        <dbReference type="PROSITE-ProRule" id="PRU00278"/>
    </source>
</evidence>
<name>E8X3J0_GRATM</name>
<evidence type="ECO:0000259" key="5">
    <source>
        <dbReference type="PROSITE" id="PS50198"/>
    </source>
</evidence>
<feature type="compositionally biased region" description="Low complexity" evidence="3">
    <location>
        <begin position="637"/>
        <end position="658"/>
    </location>
</feature>
<dbReference type="InterPro" id="IPR023058">
    <property type="entry name" value="PPIase_PpiC_CS"/>
</dbReference>
<dbReference type="SUPFAM" id="SSF54534">
    <property type="entry name" value="FKBP-like"/>
    <property type="match status" value="1"/>
</dbReference>
<keyword evidence="4" id="KW-0732">Signal</keyword>
<dbReference type="AlphaFoldDB" id="E8X3J0"/>
<feature type="compositionally biased region" description="Basic residues" evidence="3">
    <location>
        <begin position="597"/>
        <end position="610"/>
    </location>
</feature>
<feature type="chain" id="PRO_5007913815" evidence="4">
    <location>
        <begin position="32"/>
        <end position="672"/>
    </location>
</feature>
<dbReference type="eggNOG" id="COG0760">
    <property type="taxonomic scope" value="Bacteria"/>
</dbReference>
<feature type="region of interest" description="Disordered" evidence="3">
    <location>
        <begin position="406"/>
        <end position="672"/>
    </location>
</feature>
<protein>
    <submittedName>
        <fullName evidence="6">PpiC-type peptidyl-prolyl cis-trans isomerase</fullName>
    </submittedName>
</protein>
<sequence>MNEKRFDFGRRCGTLRIAVFAAAFAVSSLTAASAQIVKAPRYQGSGAVEAPVKQINLPPLPPAISPHGVVVENVVARVNDQIISRSDVDRSEEQLEQESAQQNLSPADLASRQKDMLRDMIDQQLLLSKAKELGLNADAEVIRRLDDIRKQNKLDSMDDLEKAARQQGVSFEDFKAQIRNQILTQQVVRDEVGRRLQTTQAEQAKYYEAHKKDFEQPEQVRLSEILVPLPDTASPAEIEQAETKANGLKSELMKGGDFAEVAKKNSGGPTAAQGGELGLFKRGALAKVIEDQTFALAPGESTQPIRTRQGFVILKVNEHQEPGAAPMKDVEPQIQEALYMNAMQPALRAYLTKLRENAYVDIQPGFIDSGASAKESKPVFTAYAPPVVKKKKVKNKARFDRHGAFSTASAAAPAAAASKPVVSSPDTTGGRTLTGAEAAPVDQKTGLAVIPASSKPGKKQKGAKREKVRFGQAPRTALAGNEQAETTPAATTPATPGSGAGGSVAPGAVMASDSNSLSTSGQPADTDANPLEAKAGPKTKTRFAARAVEHKEKKVAKVSAREKEKVAAQAAPMTDEEKAAAQTQATPLGLSGDTGPKKKVKKVKVKKVKGAPKEPRQPKKRLEEKKPEAPPPPPDIAPTANPALAPTAAAGEGKAKPTQPTPPPTTPPNPQP</sequence>
<dbReference type="STRING" id="1198114.AciX9_1118"/>
<evidence type="ECO:0000313" key="7">
    <source>
        <dbReference type="Proteomes" id="UP000000343"/>
    </source>
</evidence>
<feature type="compositionally biased region" description="Low complexity" evidence="3">
    <location>
        <begin position="486"/>
        <end position="497"/>
    </location>
</feature>
<dbReference type="SUPFAM" id="SSF109998">
    <property type="entry name" value="Triger factor/SurA peptide-binding domain-like"/>
    <property type="match status" value="1"/>
</dbReference>
<evidence type="ECO:0000256" key="1">
    <source>
        <dbReference type="ARBA" id="ARBA00022764"/>
    </source>
</evidence>
<reference evidence="7" key="1">
    <citation type="submission" date="2011-01" db="EMBL/GenBank/DDBJ databases">
        <title>Complete sequence of chromosome of Acidobacterium sp. MP5ACTX9.</title>
        <authorList>
            <consortium name="US DOE Joint Genome Institute"/>
            <person name="Lucas S."/>
            <person name="Copeland A."/>
            <person name="Lapidus A."/>
            <person name="Cheng J.-F."/>
            <person name="Goodwin L."/>
            <person name="Pitluck S."/>
            <person name="Teshima H."/>
            <person name="Detter J.C."/>
            <person name="Han C."/>
            <person name="Tapia R."/>
            <person name="Land M."/>
            <person name="Hauser L."/>
            <person name="Kyrpides N."/>
            <person name="Ivanova N."/>
            <person name="Ovchinnikova G."/>
            <person name="Pagani I."/>
            <person name="Rawat S.R."/>
            <person name="Mannisto M."/>
            <person name="Haggblom M.M."/>
            <person name="Woyke T."/>
        </authorList>
    </citation>
    <scope>NUCLEOTIDE SEQUENCE [LARGE SCALE GENOMIC DNA]</scope>
    <source>
        <strain evidence="7">MP5ACTX9</strain>
    </source>
</reference>
<feature type="compositionally biased region" description="Polar residues" evidence="3">
    <location>
        <begin position="512"/>
        <end position="523"/>
    </location>
</feature>
<dbReference type="GO" id="GO:0003755">
    <property type="term" value="F:peptidyl-prolyl cis-trans isomerase activity"/>
    <property type="evidence" value="ECO:0007669"/>
    <property type="project" value="UniProtKB-KW"/>
</dbReference>
<dbReference type="PANTHER" id="PTHR47245">
    <property type="entry name" value="PEPTIDYLPROLYL ISOMERASE"/>
    <property type="match status" value="1"/>
</dbReference>
<feature type="compositionally biased region" description="Low complexity" evidence="3">
    <location>
        <begin position="406"/>
        <end position="425"/>
    </location>
</feature>
<feature type="compositionally biased region" description="Pro residues" evidence="3">
    <location>
        <begin position="659"/>
        <end position="672"/>
    </location>
</feature>
<dbReference type="KEGG" id="acm:AciX9_1118"/>
<dbReference type="PROSITE" id="PS50198">
    <property type="entry name" value="PPIC_PPIASE_2"/>
    <property type="match status" value="1"/>
</dbReference>
<dbReference type="Gene3D" id="3.10.50.40">
    <property type="match status" value="1"/>
</dbReference>